<dbReference type="Gene3D" id="3.10.129.10">
    <property type="entry name" value="Hotdog Thioesterase"/>
    <property type="match status" value="1"/>
</dbReference>
<sequence>MEGNDGDLLYLDDIQVGQKFGSANYTVDEAQIKAFASQFDPQPFHLDDHAARDTLFGGLAASGWHTAAITMRLIVTSSARFAGGIIGAGCEISWPIPTRPGDVLSVESEVLSVSASRSRSELGIVTIRNKTHNQVGEVVQVMTAKLVVSRRPVASAKS</sequence>
<name>A0A2Z6GAQ1_9PROT</name>
<dbReference type="AlphaFoldDB" id="A0A2Z6GAQ1"/>
<evidence type="ECO:0000313" key="3">
    <source>
        <dbReference type="Proteomes" id="UP000033070"/>
    </source>
</evidence>
<dbReference type="InterPro" id="IPR002539">
    <property type="entry name" value="MaoC-like_dom"/>
</dbReference>
<dbReference type="KEGG" id="fam:OYT1_ch0969"/>
<keyword evidence="3" id="KW-1185">Reference proteome</keyword>
<dbReference type="Pfam" id="PF01575">
    <property type="entry name" value="MaoC_dehydratas"/>
    <property type="match status" value="1"/>
</dbReference>
<dbReference type="EMBL" id="AP018738">
    <property type="protein sequence ID" value="BBE50530.1"/>
    <property type="molecule type" value="Genomic_DNA"/>
</dbReference>
<reference evidence="2 3" key="1">
    <citation type="submission" date="2018-06" db="EMBL/GenBank/DDBJ databases">
        <title>OYT1 Genome Sequencing.</title>
        <authorList>
            <person name="Kato S."/>
            <person name="Itoh T."/>
            <person name="Ohkuma M."/>
        </authorList>
    </citation>
    <scope>NUCLEOTIDE SEQUENCE [LARGE SCALE GENOMIC DNA]</scope>
    <source>
        <strain evidence="2 3">OYT1</strain>
    </source>
</reference>
<dbReference type="Proteomes" id="UP000033070">
    <property type="component" value="Chromosome"/>
</dbReference>
<dbReference type="PANTHER" id="PTHR43664:SF1">
    <property type="entry name" value="BETA-METHYLMALYL-COA DEHYDRATASE"/>
    <property type="match status" value="1"/>
</dbReference>
<feature type="domain" description="MaoC-like" evidence="1">
    <location>
        <begin position="16"/>
        <end position="125"/>
    </location>
</feature>
<dbReference type="STRING" id="1188319.OYT1_01838"/>
<proteinExistence type="predicted"/>
<gene>
    <name evidence="2" type="ORF">OYT1_ch0969</name>
</gene>
<dbReference type="PANTHER" id="PTHR43664">
    <property type="entry name" value="MONOAMINE OXIDASE-RELATED"/>
    <property type="match status" value="1"/>
</dbReference>
<organism evidence="2 3">
    <name type="scientific">Ferriphaselus amnicola</name>
    <dbReference type="NCBI Taxonomy" id="1188319"/>
    <lineage>
        <taxon>Bacteria</taxon>
        <taxon>Pseudomonadati</taxon>
        <taxon>Pseudomonadota</taxon>
        <taxon>Betaproteobacteria</taxon>
        <taxon>Nitrosomonadales</taxon>
        <taxon>Gallionellaceae</taxon>
        <taxon>Ferriphaselus</taxon>
    </lineage>
</organism>
<dbReference type="SUPFAM" id="SSF54637">
    <property type="entry name" value="Thioesterase/thiol ester dehydrase-isomerase"/>
    <property type="match status" value="1"/>
</dbReference>
<dbReference type="InterPro" id="IPR052342">
    <property type="entry name" value="MCH/BMMD"/>
</dbReference>
<evidence type="ECO:0000313" key="2">
    <source>
        <dbReference type="EMBL" id="BBE50530.1"/>
    </source>
</evidence>
<evidence type="ECO:0000259" key="1">
    <source>
        <dbReference type="Pfam" id="PF01575"/>
    </source>
</evidence>
<dbReference type="CDD" id="cd03454">
    <property type="entry name" value="YdeM"/>
    <property type="match status" value="1"/>
</dbReference>
<dbReference type="InterPro" id="IPR029069">
    <property type="entry name" value="HotDog_dom_sf"/>
</dbReference>
<accession>A0A2Z6GAQ1</accession>
<protein>
    <recommendedName>
        <fullName evidence="1">MaoC-like domain-containing protein</fullName>
    </recommendedName>
</protein>